<accession>A0A6J7CL94</accession>
<evidence type="ECO:0000313" key="4">
    <source>
        <dbReference type="EMBL" id="CAB4858580.1"/>
    </source>
</evidence>
<dbReference type="AlphaFoldDB" id="A0A6J7CL94"/>
<dbReference type="InterPro" id="IPR005835">
    <property type="entry name" value="NTP_transferase_dom"/>
</dbReference>
<protein>
    <submittedName>
        <fullName evidence="4">Unannotated protein</fullName>
    </submittedName>
</protein>
<dbReference type="SUPFAM" id="SSF53448">
    <property type="entry name" value="Nucleotide-diphospho-sugar transferases"/>
    <property type="match status" value="1"/>
</dbReference>
<evidence type="ECO:0000259" key="3">
    <source>
        <dbReference type="Pfam" id="PF25087"/>
    </source>
</evidence>
<dbReference type="Gene3D" id="3.90.550.10">
    <property type="entry name" value="Spore Coat Polysaccharide Biosynthesis Protein SpsA, Chain A"/>
    <property type="match status" value="1"/>
</dbReference>
<dbReference type="Pfam" id="PF00483">
    <property type="entry name" value="NTP_transferase"/>
    <property type="match status" value="1"/>
</dbReference>
<gene>
    <name evidence="4" type="ORF">UFOPK3342_00302</name>
</gene>
<dbReference type="Pfam" id="PF25087">
    <property type="entry name" value="GMPPB_C"/>
    <property type="match status" value="1"/>
</dbReference>
<evidence type="ECO:0000259" key="2">
    <source>
        <dbReference type="Pfam" id="PF00483"/>
    </source>
</evidence>
<organism evidence="4">
    <name type="scientific">freshwater metagenome</name>
    <dbReference type="NCBI Taxonomy" id="449393"/>
    <lineage>
        <taxon>unclassified sequences</taxon>
        <taxon>metagenomes</taxon>
        <taxon>ecological metagenomes</taxon>
    </lineage>
</organism>
<dbReference type="InterPro" id="IPR056729">
    <property type="entry name" value="GMPPB_C"/>
</dbReference>
<reference evidence="4" key="1">
    <citation type="submission" date="2020-05" db="EMBL/GenBank/DDBJ databases">
        <authorList>
            <person name="Chiriac C."/>
            <person name="Salcher M."/>
            <person name="Ghai R."/>
            <person name="Kavagutti S V."/>
        </authorList>
    </citation>
    <scope>NUCLEOTIDE SEQUENCE</scope>
</reference>
<feature type="domain" description="Nucleotidyl transferase" evidence="2">
    <location>
        <begin position="4"/>
        <end position="233"/>
    </location>
</feature>
<proteinExistence type="inferred from homology"/>
<dbReference type="InterPro" id="IPR050486">
    <property type="entry name" value="Mannose-1P_guanyltransferase"/>
</dbReference>
<comment type="similarity">
    <text evidence="1">Belongs to the transferase hexapeptide repeat family.</text>
</comment>
<dbReference type="EMBL" id="CAFBLH010000005">
    <property type="protein sequence ID" value="CAB4858580.1"/>
    <property type="molecule type" value="Genomic_DNA"/>
</dbReference>
<sequence length="336" mass="35406">MAVGILLVGGFGTRLMPLTKHTPKPMLTVAGLPVTEHQLAMARKAGITKVVLATSYLSELFTPYFGNGSRWGMELLYAVEDQPLGTGGAIANAAQLLSNNDASVVVFNGDVLSSHDLSEQIRQHESHGADLTLHLTSVEDARAYGCVPTDSDGRVTAFLEKMENPVTNTINAGCYVFNPKVIKAIPLKTVISLERETFPTLINNQSKVFGFLDNSYWLDIGTPNALLKGSRDLVTGLADSSALQMANVAHHDEQSLIMETATVDVSAIIDGGSCIGAGAVIGSGAHISGSIIDAGAVVEKSATVSDSFIEANATVRQNAHISASFVTNDEILTIPA</sequence>
<evidence type="ECO:0000256" key="1">
    <source>
        <dbReference type="ARBA" id="ARBA00007274"/>
    </source>
</evidence>
<dbReference type="InterPro" id="IPR029044">
    <property type="entry name" value="Nucleotide-diphossugar_trans"/>
</dbReference>
<dbReference type="PANTHER" id="PTHR22572">
    <property type="entry name" value="SUGAR-1-PHOSPHATE GUANYL TRANSFERASE"/>
    <property type="match status" value="1"/>
</dbReference>
<dbReference type="CDD" id="cd04181">
    <property type="entry name" value="NTP_transferase"/>
    <property type="match status" value="1"/>
</dbReference>
<dbReference type="Gene3D" id="2.160.10.10">
    <property type="entry name" value="Hexapeptide repeat proteins"/>
    <property type="match status" value="1"/>
</dbReference>
<feature type="domain" description="Mannose-1-phosphate guanyltransferase C-terminal" evidence="3">
    <location>
        <begin position="253"/>
        <end position="329"/>
    </location>
</feature>
<name>A0A6J7CL94_9ZZZZ</name>